<dbReference type="KEGG" id="sind:105178786"/>
<sequence length="169" mass="18968">MVLAITAAKVKLALFDVAEDKAAGLDGYTSGFYKAAWPIMGYNQQRLPPRCALKVDIRKAYDTINGDIFLVTLQLFGFLNKFISSIEECVTTPLFFIGINETPHGFFVGPRGLRQGDRMSPYLFFLIVEVLNLILQQLIDQDMNFAFHWKCAPLRLVQLGFADGLLLVS</sequence>
<evidence type="ECO:0000313" key="3">
    <source>
        <dbReference type="RefSeq" id="XP_011100637.1"/>
    </source>
</evidence>
<evidence type="ECO:0000259" key="1">
    <source>
        <dbReference type="PROSITE" id="PS50878"/>
    </source>
</evidence>
<dbReference type="RefSeq" id="XP_011100637.1">
    <property type="nucleotide sequence ID" value="XM_011102335.1"/>
</dbReference>
<dbReference type="InterPro" id="IPR000477">
    <property type="entry name" value="RT_dom"/>
</dbReference>
<keyword evidence="2" id="KW-1185">Reference proteome</keyword>
<organism evidence="2 3">
    <name type="scientific">Sesamum indicum</name>
    <name type="common">Oriental sesame</name>
    <name type="synonym">Sesamum orientale</name>
    <dbReference type="NCBI Taxonomy" id="4182"/>
    <lineage>
        <taxon>Eukaryota</taxon>
        <taxon>Viridiplantae</taxon>
        <taxon>Streptophyta</taxon>
        <taxon>Embryophyta</taxon>
        <taxon>Tracheophyta</taxon>
        <taxon>Spermatophyta</taxon>
        <taxon>Magnoliopsida</taxon>
        <taxon>eudicotyledons</taxon>
        <taxon>Gunneridae</taxon>
        <taxon>Pentapetalae</taxon>
        <taxon>asterids</taxon>
        <taxon>lamiids</taxon>
        <taxon>Lamiales</taxon>
        <taxon>Pedaliaceae</taxon>
        <taxon>Sesamum</taxon>
    </lineage>
</organism>
<dbReference type="PROSITE" id="PS50878">
    <property type="entry name" value="RT_POL"/>
    <property type="match status" value="1"/>
</dbReference>
<proteinExistence type="predicted"/>
<dbReference type="Proteomes" id="UP000504604">
    <property type="component" value="Unplaced"/>
</dbReference>
<protein>
    <submittedName>
        <fullName evidence="3">Uncharacterized protein LOC105178786</fullName>
    </submittedName>
</protein>
<name>A0A6I9UPX7_SESIN</name>
<gene>
    <name evidence="3" type="primary">LOC105178786</name>
</gene>
<dbReference type="PANTHER" id="PTHR46890:SF48">
    <property type="entry name" value="RNA-DIRECTED DNA POLYMERASE"/>
    <property type="match status" value="1"/>
</dbReference>
<dbReference type="InParanoid" id="A0A6I9UPX7"/>
<dbReference type="InterPro" id="IPR052343">
    <property type="entry name" value="Retrotransposon-Effector_Assoc"/>
</dbReference>
<dbReference type="Pfam" id="PF00078">
    <property type="entry name" value="RVT_1"/>
    <property type="match status" value="1"/>
</dbReference>
<dbReference type="PANTHER" id="PTHR46890">
    <property type="entry name" value="NON-LTR RETROLELEMENT REVERSE TRANSCRIPTASE-LIKE PROTEIN-RELATED"/>
    <property type="match status" value="1"/>
</dbReference>
<dbReference type="AlphaFoldDB" id="A0A6I9UPX7"/>
<reference evidence="3" key="1">
    <citation type="submission" date="2025-08" db="UniProtKB">
        <authorList>
            <consortium name="RefSeq"/>
        </authorList>
    </citation>
    <scope>IDENTIFICATION</scope>
</reference>
<evidence type="ECO:0000313" key="2">
    <source>
        <dbReference type="Proteomes" id="UP000504604"/>
    </source>
</evidence>
<dbReference type="OrthoDB" id="1932527at2759"/>
<feature type="domain" description="Reverse transcriptase" evidence="1">
    <location>
        <begin position="1"/>
        <end position="169"/>
    </location>
</feature>
<dbReference type="GeneID" id="105178786"/>
<accession>A0A6I9UPX7</accession>